<dbReference type="KEGG" id="kau:B6264_12480"/>
<feature type="domain" description="HTH marR-type" evidence="2">
    <location>
        <begin position="17"/>
        <end position="65"/>
    </location>
</feature>
<dbReference type="EMBL" id="JPRF03000060">
    <property type="protein sequence ID" value="OEV33714.1"/>
    <property type="molecule type" value="Genomic_DNA"/>
</dbReference>
<name>A0A1E7MZ55_KITAU</name>
<comment type="caution">
    <text evidence="4">The sequence shown here is derived from an EMBL/GenBank/DDBJ whole genome shotgun (WGS) entry which is preliminary data.</text>
</comment>
<dbReference type="Proteomes" id="UP000037395">
    <property type="component" value="Unassembled WGS sequence"/>
</dbReference>
<evidence type="ECO:0000313" key="4">
    <source>
        <dbReference type="EMBL" id="OEV33714.1"/>
    </source>
</evidence>
<dbReference type="EMBL" id="BMUB01000003">
    <property type="protein sequence ID" value="GGU64771.1"/>
    <property type="molecule type" value="Genomic_DNA"/>
</dbReference>
<sequence length="120" mass="13463">MRDEQGPRTRWTFLTHHARVLVAISRDAEVRLRDLAATCGVTERAVQAIVTDLEDAGFLVRTRHGRRNHYHVVEGTYFRHPAEAHQEIAGLLALFGGPDPRPGSGHQQRLPTGDHHGEHP</sequence>
<accession>A0A1E7MZ55</accession>
<reference evidence="3" key="1">
    <citation type="journal article" date="2014" name="Int. J. Syst. Evol. Microbiol.">
        <title>Complete genome sequence of Corynebacterium casei LMG S-19264T (=DSM 44701T), isolated from a smear-ripened cheese.</title>
        <authorList>
            <consortium name="US DOE Joint Genome Institute (JGI-PGF)"/>
            <person name="Walter F."/>
            <person name="Albersmeier A."/>
            <person name="Kalinowski J."/>
            <person name="Ruckert C."/>
        </authorList>
    </citation>
    <scope>NUCLEOTIDE SEQUENCE</scope>
    <source>
        <strain evidence="3">JCM 4434</strain>
    </source>
</reference>
<evidence type="ECO:0000259" key="2">
    <source>
        <dbReference type="Pfam" id="PF12802"/>
    </source>
</evidence>
<dbReference type="Gene3D" id="1.10.10.10">
    <property type="entry name" value="Winged helix-like DNA-binding domain superfamily/Winged helix DNA-binding domain"/>
    <property type="match status" value="1"/>
</dbReference>
<reference evidence="4 5" key="2">
    <citation type="submission" date="2014-07" db="EMBL/GenBank/DDBJ databases">
        <authorList>
            <person name="Zhang J.E."/>
            <person name="Yang H."/>
            <person name="Guo J."/>
            <person name="Deng Z."/>
            <person name="Luo H."/>
            <person name="Luo M."/>
            <person name="Zhao B."/>
        </authorList>
    </citation>
    <scope>NUCLEOTIDE SEQUENCE [LARGE SCALE GENOMIC DNA]</scope>
    <source>
        <strain evidence="4">ATCC 10762</strain>
        <strain evidence="5">ATCC 10762 / DSM 40127 / CCM 3239 / JCM 4008 / LMG 5968 / NBRC 12843 / NCIMB 8234 / A-377</strain>
    </source>
</reference>
<feature type="region of interest" description="Disordered" evidence="1">
    <location>
        <begin position="95"/>
        <end position="120"/>
    </location>
</feature>
<dbReference type="InterPro" id="IPR000835">
    <property type="entry name" value="HTH_MarR-typ"/>
</dbReference>
<proteinExistence type="predicted"/>
<dbReference type="OrthoDB" id="371140at2"/>
<keyword evidence="5" id="KW-1185">Reference proteome</keyword>
<reference evidence="3" key="5">
    <citation type="submission" date="2020-09" db="EMBL/GenBank/DDBJ databases">
        <authorList>
            <person name="Sun Q."/>
            <person name="Ohkuma M."/>
        </authorList>
    </citation>
    <scope>NUCLEOTIDE SEQUENCE</scope>
    <source>
        <strain evidence="3">JCM 4434</strain>
    </source>
</reference>
<dbReference type="GO" id="GO:0003700">
    <property type="term" value="F:DNA-binding transcription factor activity"/>
    <property type="evidence" value="ECO:0007669"/>
    <property type="project" value="InterPro"/>
</dbReference>
<organism evidence="4 5">
    <name type="scientific">Kitasatospora aureofaciens</name>
    <name type="common">Streptomyces aureofaciens</name>
    <dbReference type="NCBI Taxonomy" id="1894"/>
    <lineage>
        <taxon>Bacteria</taxon>
        <taxon>Bacillati</taxon>
        <taxon>Actinomycetota</taxon>
        <taxon>Actinomycetes</taxon>
        <taxon>Kitasatosporales</taxon>
        <taxon>Streptomycetaceae</taxon>
        <taxon>Kitasatospora</taxon>
    </lineage>
</organism>
<gene>
    <name evidence="3" type="ORF">GCM10010502_14450</name>
    <name evidence="4" type="ORF">HS99_0038215</name>
</gene>
<dbReference type="SUPFAM" id="SSF46785">
    <property type="entry name" value="Winged helix' DNA-binding domain"/>
    <property type="match status" value="1"/>
</dbReference>
<dbReference type="GeneID" id="97484600"/>
<dbReference type="RefSeq" id="WP_046386108.1">
    <property type="nucleotide sequence ID" value="NZ_BMUB01000003.1"/>
</dbReference>
<evidence type="ECO:0000256" key="1">
    <source>
        <dbReference type="SAM" id="MobiDB-lite"/>
    </source>
</evidence>
<dbReference type="InterPro" id="IPR036388">
    <property type="entry name" value="WH-like_DNA-bd_sf"/>
</dbReference>
<dbReference type="AlphaFoldDB" id="A0A1E7MZ55"/>
<dbReference type="InterPro" id="IPR036390">
    <property type="entry name" value="WH_DNA-bd_sf"/>
</dbReference>
<dbReference type="Pfam" id="PF12802">
    <property type="entry name" value="MarR_2"/>
    <property type="match status" value="1"/>
</dbReference>
<accession>A0A8H9HKN2</accession>
<protein>
    <submittedName>
        <fullName evidence="4">AsnC family transcriptional regulator</fullName>
    </submittedName>
</protein>
<reference evidence="4" key="3">
    <citation type="submission" date="2016-08" db="EMBL/GenBank/DDBJ databases">
        <title>Sequencing, Assembly and Comparative Genomics of S. aureofaciens ATCC 10762.</title>
        <authorList>
            <person name="Gradnigo J.S."/>
            <person name="Johnson N."/>
            <person name="Somerville G.A."/>
        </authorList>
    </citation>
    <scope>NUCLEOTIDE SEQUENCE [LARGE SCALE GENOMIC DNA]</scope>
    <source>
        <strain evidence="4">ATCC 10762</strain>
    </source>
</reference>
<evidence type="ECO:0000313" key="3">
    <source>
        <dbReference type="EMBL" id="GGU64771.1"/>
    </source>
</evidence>
<evidence type="ECO:0000313" key="5">
    <source>
        <dbReference type="Proteomes" id="UP000037395"/>
    </source>
</evidence>
<reference evidence="5" key="4">
    <citation type="submission" date="2016-08" db="EMBL/GenBank/DDBJ databases">
        <title>Sequencing, assembly and comparative genomics of S. aureofaciens ATCC 10762.</title>
        <authorList>
            <person name="Gradnigo J.S."/>
            <person name="Johnson N."/>
            <person name="Somerville G.A."/>
        </authorList>
    </citation>
    <scope>NUCLEOTIDE SEQUENCE [LARGE SCALE GENOMIC DNA]</scope>
    <source>
        <strain evidence="5">ATCC 10762 / DSM 40127 / CCM 3239 / JCM 4008 / LMG 5968 / NBRC 12843 / NCIMB 8234 / A-377</strain>
    </source>
</reference>
<dbReference type="Proteomes" id="UP000610124">
    <property type="component" value="Unassembled WGS sequence"/>
</dbReference>